<dbReference type="NCBIfam" id="NF000940">
    <property type="entry name" value="PRK00094.1-2"/>
    <property type="match status" value="1"/>
</dbReference>
<dbReference type="PROSITE" id="PS00957">
    <property type="entry name" value="NAD_G3PDH"/>
    <property type="match status" value="1"/>
</dbReference>
<feature type="binding site" evidence="7">
    <location>
        <position position="132"/>
    </location>
    <ligand>
        <name>sn-glycerol 3-phosphate</name>
        <dbReference type="ChEBI" id="CHEBI:57597"/>
    </ligand>
</feature>
<dbReference type="EMBL" id="BSPC01000040">
    <property type="protein sequence ID" value="GLS21042.1"/>
    <property type="molecule type" value="Genomic_DNA"/>
</dbReference>
<feature type="domain" description="Glycerol-3-phosphate dehydrogenase NAD-dependent N-terminal" evidence="10">
    <location>
        <begin position="4"/>
        <end position="155"/>
    </location>
</feature>
<comment type="catalytic activity">
    <reaction evidence="7">
        <text>sn-glycerol 3-phosphate + NAD(+) = dihydroxyacetone phosphate + NADH + H(+)</text>
        <dbReference type="Rhea" id="RHEA:11092"/>
        <dbReference type="ChEBI" id="CHEBI:15378"/>
        <dbReference type="ChEBI" id="CHEBI:57540"/>
        <dbReference type="ChEBI" id="CHEBI:57597"/>
        <dbReference type="ChEBI" id="CHEBI:57642"/>
        <dbReference type="ChEBI" id="CHEBI:57945"/>
        <dbReference type="EC" id="1.1.1.94"/>
    </reaction>
</comment>
<evidence type="ECO:0000256" key="8">
    <source>
        <dbReference type="RuleBase" id="RU000437"/>
    </source>
</evidence>
<feature type="binding site" evidence="7">
    <location>
        <position position="274"/>
    </location>
    <ligand>
        <name>NADPH</name>
        <dbReference type="ChEBI" id="CHEBI:57783"/>
    </ligand>
</feature>
<comment type="function">
    <text evidence="7">Catalyzes the reduction of the glycolytic intermediate dihydroxyacetone phosphate (DHAP) to sn-glycerol 3-phosphate (G3P), the key precursor for phospholipid synthesis.</text>
</comment>
<feature type="binding site" evidence="7">
    <location>
        <position position="250"/>
    </location>
    <ligand>
        <name>sn-glycerol 3-phosphate</name>
        <dbReference type="ChEBI" id="CHEBI:57597"/>
    </ligand>
</feature>
<comment type="caution">
    <text evidence="7">Lacks conserved residue(s) required for the propagation of feature annotation.</text>
</comment>
<dbReference type="InterPro" id="IPR006168">
    <property type="entry name" value="G3P_DH_NAD-dep"/>
</dbReference>
<sequence>MKIVGVIGAGAFGTALACAAARAGRKAQLWGRDVAAMAEMDAARGTPKLPGLALPATIQPTADLAEAAASEALILAVPTQALREVCLQLAPLVKAGTPVILAAKGIERASGDFVSDIARETLPACPPAVLSGPGFAADIAKAYPTALTLACADAALGQRLAKAIGSPAFRLYHSTDLRGVEIGGSAKNVLAIAAGVAAGRGFGESTVAALLARSFAELTRFGLAFGARAETLAGLSGLGDLILTGTSSRSRNRRFGEELGKGIGIDAAIRDVGLAEGVWTAPILASMAGDKGVDMPIAAAVADLVAGKASIDQAIDRLLSRPLRAE</sequence>
<evidence type="ECO:0000256" key="3">
    <source>
        <dbReference type="ARBA" id="ARBA00023002"/>
    </source>
</evidence>
<dbReference type="RefSeq" id="WP_284314107.1">
    <property type="nucleotide sequence ID" value="NZ_BSPC01000040.1"/>
</dbReference>
<dbReference type="PANTHER" id="PTHR11728">
    <property type="entry name" value="GLYCEROL-3-PHOSPHATE DEHYDROGENASE"/>
    <property type="match status" value="1"/>
</dbReference>
<evidence type="ECO:0000256" key="2">
    <source>
        <dbReference type="ARBA" id="ARBA00022516"/>
    </source>
</evidence>
<feature type="binding site" evidence="7">
    <location>
        <position position="104"/>
    </location>
    <ligand>
        <name>sn-glycerol 3-phosphate</name>
        <dbReference type="ChEBI" id="CHEBI:57597"/>
    </ligand>
</feature>
<dbReference type="EC" id="1.1.1.94" evidence="7"/>
<name>A0ABQ6CRY9_9HYPH</name>
<keyword evidence="2 7" id="KW-0444">Lipid biosynthesis</keyword>
<feature type="binding site" evidence="7">
    <location>
        <position position="32"/>
    </location>
    <ligand>
        <name>NADPH</name>
        <dbReference type="ChEBI" id="CHEBI:57783"/>
    </ligand>
</feature>
<evidence type="ECO:0000256" key="6">
    <source>
        <dbReference type="ARBA" id="ARBA00023264"/>
    </source>
</evidence>
<comment type="caution">
    <text evidence="12">The sequence shown here is derived from an EMBL/GenBank/DDBJ whole genome shotgun (WGS) entry which is preliminary data.</text>
</comment>
<feature type="binding site" evidence="7">
    <location>
        <position position="240"/>
    </location>
    <ligand>
        <name>sn-glycerol 3-phosphate</name>
        <dbReference type="ChEBI" id="CHEBI:57597"/>
    </ligand>
</feature>
<dbReference type="SUPFAM" id="SSF48179">
    <property type="entry name" value="6-phosphogluconate dehydrogenase C-terminal domain-like"/>
    <property type="match status" value="1"/>
</dbReference>
<keyword evidence="4 7" id="KW-0443">Lipid metabolism</keyword>
<evidence type="ECO:0000313" key="12">
    <source>
        <dbReference type="EMBL" id="GLS21042.1"/>
    </source>
</evidence>
<evidence type="ECO:0000256" key="7">
    <source>
        <dbReference type="HAMAP-Rule" id="MF_00394"/>
    </source>
</evidence>
<feature type="binding site" evidence="7">
    <location>
        <position position="136"/>
    </location>
    <ligand>
        <name>NADPH</name>
        <dbReference type="ChEBI" id="CHEBI:57783"/>
    </ligand>
</feature>
<evidence type="ECO:0000256" key="1">
    <source>
        <dbReference type="ARBA" id="ARBA00011009"/>
    </source>
</evidence>
<evidence type="ECO:0000256" key="4">
    <source>
        <dbReference type="ARBA" id="ARBA00023098"/>
    </source>
</evidence>
<evidence type="ECO:0000259" key="11">
    <source>
        <dbReference type="Pfam" id="PF07479"/>
    </source>
</evidence>
<keyword evidence="7" id="KW-0963">Cytoplasm</keyword>
<dbReference type="InterPro" id="IPR006109">
    <property type="entry name" value="G3P_DH_NAD-dep_C"/>
</dbReference>
<gene>
    <name evidence="7 12" type="primary">gpsA</name>
    <name evidence="12" type="ORF">GCM10007874_40590</name>
</gene>
<evidence type="ECO:0000259" key="10">
    <source>
        <dbReference type="Pfam" id="PF01210"/>
    </source>
</evidence>
<feature type="binding site" evidence="7">
    <location>
        <position position="251"/>
    </location>
    <ligand>
        <name>NADPH</name>
        <dbReference type="ChEBI" id="CHEBI:57783"/>
    </ligand>
</feature>
<dbReference type="NCBIfam" id="NF000942">
    <property type="entry name" value="PRK00094.1-4"/>
    <property type="match status" value="1"/>
</dbReference>
<dbReference type="PROSITE" id="PS51257">
    <property type="entry name" value="PROKAR_LIPOPROTEIN"/>
    <property type="match status" value="1"/>
</dbReference>
<dbReference type="InterPro" id="IPR036291">
    <property type="entry name" value="NAD(P)-bd_dom_sf"/>
</dbReference>
<keyword evidence="3 7" id="KW-0560">Oxidoreductase</keyword>
<keyword evidence="7" id="KW-0521">NADP</keyword>
<dbReference type="Gene3D" id="1.10.1040.10">
    <property type="entry name" value="N-(1-d-carboxylethyl)-l-norvaline Dehydrogenase, domain 2"/>
    <property type="match status" value="1"/>
</dbReference>
<feature type="domain" description="Glycerol-3-phosphate dehydrogenase NAD-dependent C-terminal" evidence="11">
    <location>
        <begin position="176"/>
        <end position="315"/>
    </location>
</feature>
<accession>A0ABQ6CRY9</accession>
<dbReference type="Gene3D" id="3.40.50.720">
    <property type="entry name" value="NAD(P)-binding Rossmann-like Domain"/>
    <property type="match status" value="1"/>
</dbReference>
<dbReference type="PANTHER" id="PTHR11728:SF1">
    <property type="entry name" value="GLYCEROL-3-PHOSPHATE DEHYDROGENASE [NAD(+)] 2, CHLOROPLASTIC"/>
    <property type="match status" value="1"/>
</dbReference>
<comment type="catalytic activity">
    <reaction evidence="7 9">
        <text>sn-glycerol 3-phosphate + NADP(+) = dihydroxyacetone phosphate + NADPH + H(+)</text>
        <dbReference type="Rhea" id="RHEA:11096"/>
        <dbReference type="ChEBI" id="CHEBI:15378"/>
        <dbReference type="ChEBI" id="CHEBI:57597"/>
        <dbReference type="ChEBI" id="CHEBI:57642"/>
        <dbReference type="ChEBI" id="CHEBI:57783"/>
        <dbReference type="ChEBI" id="CHEBI:58349"/>
        <dbReference type="EC" id="1.1.1.94"/>
    </reaction>
</comment>
<keyword evidence="7 8" id="KW-0520">NAD</keyword>
<dbReference type="Pfam" id="PF01210">
    <property type="entry name" value="NAD_Gly3P_dh_N"/>
    <property type="match status" value="1"/>
</dbReference>
<evidence type="ECO:0000256" key="5">
    <source>
        <dbReference type="ARBA" id="ARBA00023209"/>
    </source>
</evidence>
<keyword evidence="13" id="KW-1185">Reference proteome</keyword>
<feature type="active site" description="Proton acceptor" evidence="7">
    <location>
        <position position="187"/>
    </location>
</feature>
<dbReference type="PIRSF" id="PIRSF000114">
    <property type="entry name" value="Glycerol-3-P_dh"/>
    <property type="match status" value="1"/>
</dbReference>
<dbReference type="InterPro" id="IPR008927">
    <property type="entry name" value="6-PGluconate_DH-like_C_sf"/>
</dbReference>
<comment type="similarity">
    <text evidence="1 7 8">Belongs to the NAD-dependent glycerol-3-phosphate dehydrogenase family.</text>
</comment>
<dbReference type="Proteomes" id="UP001156882">
    <property type="component" value="Unassembled WGS sequence"/>
</dbReference>
<dbReference type="InterPro" id="IPR013328">
    <property type="entry name" value="6PGD_dom2"/>
</dbReference>
<dbReference type="HAMAP" id="MF_00394">
    <property type="entry name" value="NAD_Glyc3P_dehydrog"/>
    <property type="match status" value="1"/>
</dbReference>
<evidence type="ECO:0000313" key="13">
    <source>
        <dbReference type="Proteomes" id="UP001156882"/>
    </source>
</evidence>
<dbReference type="InterPro" id="IPR011128">
    <property type="entry name" value="G3P_DH_NAD-dep_N"/>
</dbReference>
<feature type="binding site" evidence="7">
    <location>
        <position position="252"/>
    </location>
    <ligand>
        <name>sn-glycerol 3-phosphate</name>
        <dbReference type="ChEBI" id="CHEBI:57597"/>
    </ligand>
</feature>
<dbReference type="Pfam" id="PF07479">
    <property type="entry name" value="NAD_Gly3P_dh_C"/>
    <property type="match status" value="1"/>
</dbReference>
<feature type="binding site" evidence="7">
    <location>
        <position position="276"/>
    </location>
    <ligand>
        <name>NADPH</name>
        <dbReference type="ChEBI" id="CHEBI:57783"/>
    </ligand>
</feature>
<organism evidence="12 13">
    <name type="scientific">Labrys miyagiensis</name>
    <dbReference type="NCBI Taxonomy" id="346912"/>
    <lineage>
        <taxon>Bacteria</taxon>
        <taxon>Pseudomonadati</taxon>
        <taxon>Pseudomonadota</taxon>
        <taxon>Alphaproteobacteria</taxon>
        <taxon>Hyphomicrobiales</taxon>
        <taxon>Xanthobacteraceae</taxon>
        <taxon>Labrys</taxon>
    </lineage>
</organism>
<dbReference type="PRINTS" id="PR00077">
    <property type="entry name" value="GPDHDRGNASE"/>
</dbReference>
<reference evidence="13" key="1">
    <citation type="journal article" date="2019" name="Int. J. Syst. Evol. Microbiol.">
        <title>The Global Catalogue of Microorganisms (GCM) 10K type strain sequencing project: providing services to taxonomists for standard genome sequencing and annotation.</title>
        <authorList>
            <consortium name="The Broad Institute Genomics Platform"/>
            <consortium name="The Broad Institute Genome Sequencing Center for Infectious Disease"/>
            <person name="Wu L."/>
            <person name="Ma J."/>
        </authorList>
    </citation>
    <scope>NUCLEOTIDE SEQUENCE [LARGE SCALE GENOMIC DNA]</scope>
    <source>
        <strain evidence="13">NBRC 101365</strain>
    </source>
</reference>
<feature type="binding site" evidence="7">
    <location>
        <position position="251"/>
    </location>
    <ligand>
        <name>sn-glycerol 3-phosphate</name>
        <dbReference type="ChEBI" id="CHEBI:57597"/>
    </ligand>
</feature>
<proteinExistence type="inferred from homology"/>
<evidence type="ECO:0000256" key="9">
    <source>
        <dbReference type="RuleBase" id="RU000439"/>
    </source>
</evidence>
<keyword evidence="7" id="KW-0547">Nucleotide-binding</keyword>
<keyword evidence="6 7" id="KW-1208">Phospholipid metabolism</keyword>
<feature type="binding site" evidence="7">
    <location>
        <position position="104"/>
    </location>
    <ligand>
        <name>NADPH</name>
        <dbReference type="ChEBI" id="CHEBI:57783"/>
    </ligand>
</feature>
<feature type="binding site" evidence="7">
    <location>
        <position position="187"/>
    </location>
    <ligand>
        <name>sn-glycerol 3-phosphate</name>
        <dbReference type="ChEBI" id="CHEBI:57597"/>
    </ligand>
</feature>
<protein>
    <recommendedName>
        <fullName evidence="7">Glycerol-3-phosphate dehydrogenase [NAD(P)+]</fullName>
        <ecNumber evidence="7">1.1.1.94</ecNumber>
    </recommendedName>
    <alternativeName>
        <fullName evidence="7">NAD(P)(+)-dependent glycerol-3-phosphate dehydrogenase</fullName>
    </alternativeName>
    <alternativeName>
        <fullName evidence="7">NAD(P)H-dependent dihydroxyacetone-phosphate reductase</fullName>
    </alternativeName>
</protein>
<comment type="subcellular location">
    <subcellularLocation>
        <location evidence="7">Cytoplasm</location>
    </subcellularLocation>
</comment>
<comment type="pathway">
    <text evidence="7">Membrane lipid metabolism; glycerophospholipid metabolism.</text>
</comment>
<dbReference type="SUPFAM" id="SSF51735">
    <property type="entry name" value="NAD(P)-binding Rossmann-fold domains"/>
    <property type="match status" value="1"/>
</dbReference>
<feature type="binding site" evidence="7">
    <location>
        <position position="12"/>
    </location>
    <ligand>
        <name>NADPH</name>
        <dbReference type="ChEBI" id="CHEBI:57783"/>
    </ligand>
</feature>
<keyword evidence="5 7" id="KW-0594">Phospholipid biosynthesis</keyword>